<dbReference type="Gene3D" id="2.60.410.10">
    <property type="entry name" value="D-Ala-D-Ala carboxypeptidase, C-terminal domain"/>
    <property type="match status" value="1"/>
</dbReference>
<dbReference type="InterPro" id="IPR018044">
    <property type="entry name" value="Peptidase_S11"/>
</dbReference>
<dbReference type="SUPFAM" id="SSF56601">
    <property type="entry name" value="beta-lactamase/transpeptidase-like"/>
    <property type="match status" value="1"/>
</dbReference>
<reference evidence="19" key="1">
    <citation type="submission" date="2017-02" db="EMBL/GenBank/DDBJ databases">
        <authorList>
            <person name="Varghese N."/>
            <person name="Submissions S."/>
        </authorList>
    </citation>
    <scope>NUCLEOTIDE SEQUENCE [LARGE SCALE GENOMIC DNA]</scope>
    <source>
        <strain evidence="19">ATCC BAA-73</strain>
    </source>
</reference>
<organism evidence="18 19">
    <name type="scientific">Selenihalanaerobacter shriftii</name>
    <dbReference type="NCBI Taxonomy" id="142842"/>
    <lineage>
        <taxon>Bacteria</taxon>
        <taxon>Bacillati</taxon>
        <taxon>Bacillota</taxon>
        <taxon>Clostridia</taxon>
        <taxon>Halanaerobiales</taxon>
        <taxon>Halobacteroidaceae</taxon>
        <taxon>Selenihalanaerobacter</taxon>
    </lineage>
</organism>
<feature type="active site" evidence="13">
    <location>
        <position position="118"/>
    </location>
</feature>
<comment type="similarity">
    <text evidence="3 15">Belongs to the peptidase S11 family.</text>
</comment>
<comment type="catalytic activity">
    <reaction evidence="12">
        <text>Preferential cleavage: (Ac)2-L-Lys-D-Ala-|-D-Ala. Also transpeptidation of peptidyl-alanyl moieties that are N-acyl substituents of D-alanine.</text>
        <dbReference type="EC" id="3.4.16.4"/>
    </reaction>
</comment>
<evidence type="ECO:0000256" key="3">
    <source>
        <dbReference type="ARBA" id="ARBA00007164"/>
    </source>
</evidence>
<feature type="signal peptide" evidence="16">
    <location>
        <begin position="1"/>
        <end position="24"/>
    </location>
</feature>
<evidence type="ECO:0000256" key="11">
    <source>
        <dbReference type="ARBA" id="ARBA00023316"/>
    </source>
</evidence>
<gene>
    <name evidence="18" type="ORF">SAMN02745118_01686</name>
</gene>
<feature type="chain" id="PRO_5012933547" description="serine-type D-Ala-D-Ala carboxypeptidase" evidence="16">
    <location>
        <begin position="25"/>
        <end position="383"/>
    </location>
</feature>
<keyword evidence="7 16" id="KW-0732">Signal</keyword>
<proteinExistence type="inferred from homology"/>
<keyword evidence="10" id="KW-0573">Peptidoglycan synthesis</keyword>
<sequence length="383" mass="42157">MKRKLMICFLIITLGLFSSFPAIAAGFDVKADSAILIEAKTGQVLFTKNVNRELPPASMTKIMTLLLSMEAIDSGQITLDDTVITSEFASSMGGSQIYLAPKEKMDVETLLKSIAIASANDACVAISEYIGGTEGSFVEMMNQKVKELGLEHTNFKNSTGLPTDSGKHYSSAKDMAIMARELVNNHPKVLEWTNIWIDKIRDGEFTLYNTNGLIDYYPGADGLKTGWTDEAGYCLTATANRDDMRLISVVMKTDSKEARIEESAKLLSYGFSRFTLERMVKKGEDIGKVQVKEGKKLEVGVEAAADLQTVVQAGGNEIERKIEIDKVVKAPVKKGQILGEVVLIQSEKRLGSVKLVAKESVERAGILTRLIRMIKEFLLSFFK</sequence>
<keyword evidence="6" id="KW-0645">Protease</keyword>
<evidence type="ECO:0000256" key="7">
    <source>
        <dbReference type="ARBA" id="ARBA00022729"/>
    </source>
</evidence>
<accession>A0A1T4N4D1</accession>
<evidence type="ECO:0000313" key="18">
    <source>
        <dbReference type="EMBL" id="SJZ74082.1"/>
    </source>
</evidence>
<dbReference type="EC" id="3.4.16.4" evidence="4"/>
<dbReference type="OrthoDB" id="9791132at2"/>
<dbReference type="Pfam" id="PF07943">
    <property type="entry name" value="PBP5_C"/>
    <property type="match status" value="1"/>
</dbReference>
<dbReference type="Proteomes" id="UP000190625">
    <property type="component" value="Unassembled WGS sequence"/>
</dbReference>
<name>A0A1T4N4D1_9FIRM</name>
<dbReference type="InterPro" id="IPR012907">
    <property type="entry name" value="Peptidase_S11_C"/>
</dbReference>
<dbReference type="STRING" id="142842.SAMN02745118_01686"/>
<keyword evidence="8" id="KW-0378">Hydrolase</keyword>
<keyword evidence="5 18" id="KW-0121">Carboxypeptidase</keyword>
<dbReference type="GO" id="GO:0006508">
    <property type="term" value="P:proteolysis"/>
    <property type="evidence" value="ECO:0007669"/>
    <property type="project" value="UniProtKB-KW"/>
</dbReference>
<dbReference type="PRINTS" id="PR00725">
    <property type="entry name" value="DADACBPTASE1"/>
</dbReference>
<dbReference type="EMBL" id="FUWM01000013">
    <property type="protein sequence ID" value="SJZ74082.1"/>
    <property type="molecule type" value="Genomic_DNA"/>
</dbReference>
<dbReference type="UniPathway" id="UPA00219"/>
<dbReference type="SMART" id="SM00936">
    <property type="entry name" value="PBP5_C"/>
    <property type="match status" value="1"/>
</dbReference>
<evidence type="ECO:0000256" key="15">
    <source>
        <dbReference type="RuleBase" id="RU004016"/>
    </source>
</evidence>
<evidence type="ECO:0000256" key="1">
    <source>
        <dbReference type="ARBA" id="ARBA00003217"/>
    </source>
</evidence>
<dbReference type="PANTHER" id="PTHR21581:SF6">
    <property type="entry name" value="TRAFFICKING PROTEIN PARTICLE COMPLEX SUBUNIT 12"/>
    <property type="match status" value="1"/>
</dbReference>
<dbReference type="GO" id="GO:0008360">
    <property type="term" value="P:regulation of cell shape"/>
    <property type="evidence" value="ECO:0007669"/>
    <property type="project" value="UniProtKB-KW"/>
</dbReference>
<evidence type="ECO:0000256" key="12">
    <source>
        <dbReference type="ARBA" id="ARBA00034000"/>
    </source>
</evidence>
<dbReference type="GO" id="GO:0009252">
    <property type="term" value="P:peptidoglycan biosynthetic process"/>
    <property type="evidence" value="ECO:0007669"/>
    <property type="project" value="UniProtKB-UniPathway"/>
</dbReference>
<feature type="active site" description="Proton acceptor" evidence="13">
    <location>
        <position position="61"/>
    </location>
</feature>
<evidence type="ECO:0000256" key="14">
    <source>
        <dbReference type="PIRSR" id="PIRSR618044-2"/>
    </source>
</evidence>
<dbReference type="SUPFAM" id="SSF69189">
    <property type="entry name" value="Penicillin-binding protein associated domain"/>
    <property type="match status" value="1"/>
</dbReference>
<evidence type="ECO:0000256" key="10">
    <source>
        <dbReference type="ARBA" id="ARBA00022984"/>
    </source>
</evidence>
<evidence type="ECO:0000256" key="6">
    <source>
        <dbReference type="ARBA" id="ARBA00022670"/>
    </source>
</evidence>
<evidence type="ECO:0000256" key="2">
    <source>
        <dbReference type="ARBA" id="ARBA00004752"/>
    </source>
</evidence>
<feature type="binding site" evidence="14">
    <location>
        <position position="224"/>
    </location>
    <ligand>
        <name>substrate</name>
    </ligand>
</feature>
<dbReference type="InterPro" id="IPR015956">
    <property type="entry name" value="Peniciliin-bd_prot_C_sf"/>
</dbReference>
<dbReference type="InterPro" id="IPR012338">
    <property type="entry name" value="Beta-lactam/transpept-like"/>
</dbReference>
<dbReference type="GO" id="GO:0071555">
    <property type="term" value="P:cell wall organization"/>
    <property type="evidence" value="ECO:0007669"/>
    <property type="project" value="UniProtKB-KW"/>
</dbReference>
<comment type="function">
    <text evidence="1">Removes C-terminal D-alanyl residues from sugar-peptide cell wall precursors.</text>
</comment>
<dbReference type="PANTHER" id="PTHR21581">
    <property type="entry name" value="D-ALANYL-D-ALANINE CARBOXYPEPTIDASE"/>
    <property type="match status" value="1"/>
</dbReference>
<protein>
    <recommendedName>
        <fullName evidence="4">serine-type D-Ala-D-Ala carboxypeptidase</fullName>
        <ecNumber evidence="4">3.4.16.4</ecNumber>
    </recommendedName>
</protein>
<evidence type="ECO:0000256" key="4">
    <source>
        <dbReference type="ARBA" id="ARBA00012448"/>
    </source>
</evidence>
<dbReference type="RefSeq" id="WP_078810152.1">
    <property type="nucleotide sequence ID" value="NZ_FUWM01000013.1"/>
</dbReference>
<evidence type="ECO:0000256" key="13">
    <source>
        <dbReference type="PIRSR" id="PIRSR618044-1"/>
    </source>
</evidence>
<evidence type="ECO:0000256" key="16">
    <source>
        <dbReference type="SAM" id="SignalP"/>
    </source>
</evidence>
<keyword evidence="19" id="KW-1185">Reference proteome</keyword>
<feature type="active site" description="Acyl-ester intermediate" evidence="13">
    <location>
        <position position="58"/>
    </location>
</feature>
<dbReference type="GO" id="GO:0009002">
    <property type="term" value="F:serine-type D-Ala-D-Ala carboxypeptidase activity"/>
    <property type="evidence" value="ECO:0007669"/>
    <property type="project" value="UniProtKB-EC"/>
</dbReference>
<feature type="domain" description="Peptidase S11 D-Ala-D-Ala carboxypeptidase A C-terminal" evidence="17">
    <location>
        <begin position="274"/>
        <end position="363"/>
    </location>
</feature>
<dbReference type="InterPro" id="IPR001967">
    <property type="entry name" value="Peptidase_S11_N"/>
</dbReference>
<dbReference type="Pfam" id="PF00768">
    <property type="entry name" value="Peptidase_S11"/>
    <property type="match status" value="1"/>
</dbReference>
<comment type="pathway">
    <text evidence="2">Cell wall biogenesis; peptidoglycan biosynthesis.</text>
</comment>
<evidence type="ECO:0000259" key="17">
    <source>
        <dbReference type="SMART" id="SM00936"/>
    </source>
</evidence>
<dbReference type="AlphaFoldDB" id="A0A1T4N4D1"/>
<evidence type="ECO:0000256" key="8">
    <source>
        <dbReference type="ARBA" id="ARBA00022801"/>
    </source>
</evidence>
<keyword evidence="9" id="KW-0133">Cell shape</keyword>
<evidence type="ECO:0000256" key="5">
    <source>
        <dbReference type="ARBA" id="ARBA00022645"/>
    </source>
</evidence>
<dbReference type="InterPro" id="IPR037167">
    <property type="entry name" value="Peptidase_S11_C_sf"/>
</dbReference>
<evidence type="ECO:0000313" key="19">
    <source>
        <dbReference type="Proteomes" id="UP000190625"/>
    </source>
</evidence>
<keyword evidence="11" id="KW-0961">Cell wall biogenesis/degradation</keyword>
<dbReference type="Gene3D" id="3.40.710.10">
    <property type="entry name" value="DD-peptidase/beta-lactamase superfamily"/>
    <property type="match status" value="1"/>
</dbReference>
<evidence type="ECO:0000256" key="9">
    <source>
        <dbReference type="ARBA" id="ARBA00022960"/>
    </source>
</evidence>